<feature type="compositionally biased region" description="Basic and acidic residues" evidence="1">
    <location>
        <begin position="209"/>
        <end position="226"/>
    </location>
</feature>
<keyword evidence="4" id="KW-1185">Reference proteome</keyword>
<name>A0AAN4ZR29_9BILA</name>
<dbReference type="Pfam" id="PF18876">
    <property type="entry name" value="AFF4_CHD"/>
    <property type="match status" value="1"/>
</dbReference>
<feature type="compositionally biased region" description="Low complexity" evidence="1">
    <location>
        <begin position="527"/>
        <end position="553"/>
    </location>
</feature>
<dbReference type="EMBL" id="BTRK01000003">
    <property type="protein sequence ID" value="GMR42205.1"/>
    <property type="molecule type" value="Genomic_DNA"/>
</dbReference>
<organism evidence="3 4">
    <name type="scientific">Pristionchus mayeri</name>
    <dbReference type="NCBI Taxonomy" id="1317129"/>
    <lineage>
        <taxon>Eukaryota</taxon>
        <taxon>Metazoa</taxon>
        <taxon>Ecdysozoa</taxon>
        <taxon>Nematoda</taxon>
        <taxon>Chromadorea</taxon>
        <taxon>Rhabditida</taxon>
        <taxon>Rhabditina</taxon>
        <taxon>Diplogasteromorpha</taxon>
        <taxon>Diplogasteroidea</taxon>
        <taxon>Neodiplogasteridae</taxon>
        <taxon>Pristionchus</taxon>
    </lineage>
</organism>
<dbReference type="InterPro" id="IPR043640">
    <property type="entry name" value="AF4/FMR2_CHD"/>
</dbReference>
<sequence>MAQGQQDMEVDLRRQLNDVFGEFEDFAGLVGRQIFGVIPTSGVMRGLNPYSPNRIPSNAALPSASLCLQEMKNVPPLIPPLQVNRNEIENSGCASEASSSHSHMNDDENYNGGKKRKRSDNEDEGEGPNRRKEKKEENKMMRDLFDDDNEDEKGEWKERSNNVPRQGIRRMIMNMQVEPLIPPIDVEGLKKKREEEEEREERERRRRKDKEEMEKRRKEKYEEEERKRKKDEEEERRRKREEEEERKKKKDDEEKRRRKEDEEKKRKREDEEKEREKKRKEAEERRKRKEDLEREEEERRIRKERKRLEKEERRKREEEERIMKEEEIERKKNEEEQEKRRLEEEHRLENEIREREELARKMEEEKKREAERMRLEEERRKEMEGIRKEEEARRKEMEASKKKEEDERKKKEEEDSRMRRERKKEEEKKRQKTDEKDKKKKMDLNLGNRGNEKGTLPLNAISLSKLEVLKEKYKDKRKREKKLNESKEGKSGSLLNEKKKKEWNEEKGKDKKVKDLEKLAKKEVSSDRSSPMSSKNSSRVATPIPSLSLPSTSTHHHGVMGSSSDVPFSYPACLPSCRAADLVPLSPPPLEQRSDIEGYTNYAKERKHRGDASQDRVLRFLHYMESSVYFALSVSFYHPSKSNDRDLSMAGCVLKDTVDLIKHGLVLIEKEGNPHLMNRAKILCFRAQSVLNYHMYFVRSNKFPRRAEALASLESQVHEVPRESPKKEENGGKKSGDKSSTPSHSSSSNSSNMVTMPMSLWKMKSSQVSTFSHLEWSHILWNDSIKLMTVNEKFYWNTIDNLILQSFEWGCPLHVGSSLLHLSHFINIAVSWMRLEYEAERQ</sequence>
<feature type="compositionally biased region" description="Basic and acidic residues" evidence="1">
    <location>
        <begin position="250"/>
        <end position="270"/>
    </location>
</feature>
<feature type="compositionally biased region" description="Basic and acidic residues" evidence="1">
    <location>
        <begin position="326"/>
        <end position="443"/>
    </location>
</feature>
<feature type="domain" description="AF4/FMR2 C-terminal homology" evidence="2">
    <location>
        <begin position="595"/>
        <end position="837"/>
    </location>
</feature>
<dbReference type="PANTHER" id="PTHR12239:SF41">
    <property type="entry name" value="MEMBRANE ASSOCIATED PROTEIN, PUTATIVE-RELATED"/>
    <property type="match status" value="1"/>
</dbReference>
<feature type="region of interest" description="Disordered" evidence="1">
    <location>
        <begin position="326"/>
        <end position="562"/>
    </location>
</feature>
<feature type="compositionally biased region" description="Basic and acidic residues" evidence="1">
    <location>
        <begin position="716"/>
        <end position="737"/>
    </location>
</feature>
<dbReference type="GO" id="GO:0005634">
    <property type="term" value="C:nucleus"/>
    <property type="evidence" value="ECO:0007669"/>
    <property type="project" value="InterPro"/>
</dbReference>
<evidence type="ECO:0000259" key="2">
    <source>
        <dbReference type="Pfam" id="PF18876"/>
    </source>
</evidence>
<feature type="region of interest" description="Disordered" evidence="1">
    <location>
        <begin position="714"/>
        <end position="752"/>
    </location>
</feature>
<feature type="compositionally biased region" description="Basic and acidic residues" evidence="1">
    <location>
        <begin position="127"/>
        <end position="144"/>
    </location>
</feature>
<evidence type="ECO:0000313" key="3">
    <source>
        <dbReference type="EMBL" id="GMR42205.1"/>
    </source>
</evidence>
<evidence type="ECO:0000256" key="1">
    <source>
        <dbReference type="SAM" id="MobiDB-lite"/>
    </source>
</evidence>
<dbReference type="InterPro" id="IPR052293">
    <property type="entry name" value="SRRP"/>
</dbReference>
<feature type="compositionally biased region" description="Basic and acidic residues" evidence="1">
    <location>
        <begin position="279"/>
        <end position="301"/>
    </location>
</feature>
<dbReference type="PANTHER" id="PTHR12239">
    <property type="entry name" value="PROTEIN CBG20215-RELATED"/>
    <property type="match status" value="1"/>
</dbReference>
<feature type="region of interest" description="Disordered" evidence="1">
    <location>
        <begin position="90"/>
        <end position="301"/>
    </location>
</feature>
<gene>
    <name evidence="3" type="ORF">PMAYCL1PPCAC_12400</name>
</gene>
<protein>
    <recommendedName>
        <fullName evidence="2">AF4/FMR2 C-terminal homology domain-containing protein</fullName>
    </recommendedName>
</protein>
<comment type="caution">
    <text evidence="3">The sequence shown here is derived from an EMBL/GenBank/DDBJ whole genome shotgun (WGS) entry which is preliminary data.</text>
</comment>
<dbReference type="AlphaFoldDB" id="A0AAN4ZR29"/>
<feature type="compositionally biased region" description="Low complexity" evidence="1">
    <location>
        <begin position="739"/>
        <end position="752"/>
    </location>
</feature>
<feature type="compositionally biased region" description="Basic and acidic residues" evidence="1">
    <location>
        <begin position="482"/>
        <end position="526"/>
    </location>
</feature>
<reference evidence="4" key="1">
    <citation type="submission" date="2022-10" db="EMBL/GenBank/DDBJ databases">
        <title>Genome assembly of Pristionchus species.</title>
        <authorList>
            <person name="Yoshida K."/>
            <person name="Sommer R.J."/>
        </authorList>
    </citation>
    <scope>NUCLEOTIDE SEQUENCE [LARGE SCALE GENOMIC DNA]</scope>
    <source>
        <strain evidence="4">RS5460</strain>
    </source>
</reference>
<proteinExistence type="predicted"/>
<dbReference type="Proteomes" id="UP001328107">
    <property type="component" value="Unassembled WGS sequence"/>
</dbReference>
<accession>A0AAN4ZR29</accession>
<evidence type="ECO:0000313" key="4">
    <source>
        <dbReference type="Proteomes" id="UP001328107"/>
    </source>
</evidence>